<dbReference type="CDD" id="cd03424">
    <property type="entry name" value="NUDIX_ADPRase_Nudt5_UGPPase_Nudt14"/>
    <property type="match status" value="1"/>
</dbReference>
<dbReference type="PANTHER" id="PTHR11839:SF18">
    <property type="entry name" value="NUDIX HYDROLASE DOMAIN-CONTAINING PROTEIN"/>
    <property type="match status" value="1"/>
</dbReference>
<dbReference type="InterPro" id="IPR015797">
    <property type="entry name" value="NUDIX_hydrolase-like_dom_sf"/>
</dbReference>
<reference evidence="4" key="1">
    <citation type="submission" date="2023-03" db="EMBL/GenBank/DDBJ databases">
        <title>Andean soil-derived lignocellulolytic bacterial consortium as a source of novel taxa and putative plastic-active enzymes.</title>
        <authorList>
            <person name="Diaz-Garcia L."/>
            <person name="Chuvochina M."/>
            <person name="Feuerriegel G."/>
            <person name="Bunk B."/>
            <person name="Sproer C."/>
            <person name="Streit W.R."/>
            <person name="Rodriguez L.M."/>
            <person name="Overmann J."/>
            <person name="Jimenez D.J."/>
        </authorList>
    </citation>
    <scope>NUCLEOTIDE SEQUENCE</scope>
    <source>
        <strain evidence="4">MAG 4610</strain>
    </source>
</reference>
<evidence type="ECO:0000259" key="3">
    <source>
        <dbReference type="PROSITE" id="PS51462"/>
    </source>
</evidence>
<dbReference type="Proteomes" id="UP001213972">
    <property type="component" value="Chromosome"/>
</dbReference>
<dbReference type="PROSITE" id="PS51462">
    <property type="entry name" value="NUDIX"/>
    <property type="match status" value="1"/>
</dbReference>
<organism evidence="4 5">
    <name type="scientific">Candidatus Microbacterium phytovorans</name>
    <dbReference type="NCBI Taxonomy" id="3121374"/>
    <lineage>
        <taxon>Bacteria</taxon>
        <taxon>Bacillati</taxon>
        <taxon>Actinomycetota</taxon>
        <taxon>Actinomycetes</taxon>
        <taxon>Micrococcales</taxon>
        <taxon>Microbacteriaceae</taxon>
        <taxon>Microbacterium</taxon>
    </lineage>
</organism>
<dbReference type="PANTHER" id="PTHR11839">
    <property type="entry name" value="UDP/ADP-SUGAR PYROPHOSPHATASE"/>
    <property type="match status" value="1"/>
</dbReference>
<dbReference type="Pfam" id="PF00293">
    <property type="entry name" value="NUDIX"/>
    <property type="match status" value="1"/>
</dbReference>
<evidence type="ECO:0000313" key="5">
    <source>
        <dbReference type="Proteomes" id="UP001213972"/>
    </source>
</evidence>
<evidence type="ECO:0000313" key="4">
    <source>
        <dbReference type="EMBL" id="WEK14338.1"/>
    </source>
</evidence>
<feature type="domain" description="Nudix hydrolase" evidence="3">
    <location>
        <begin position="51"/>
        <end position="179"/>
    </location>
</feature>
<dbReference type="GO" id="GO:0006753">
    <property type="term" value="P:nucleoside phosphate metabolic process"/>
    <property type="evidence" value="ECO:0007669"/>
    <property type="project" value="TreeGrafter"/>
</dbReference>
<comment type="cofactor">
    <cofactor evidence="1">
        <name>Mg(2+)</name>
        <dbReference type="ChEBI" id="CHEBI:18420"/>
    </cofactor>
</comment>
<evidence type="ECO:0000256" key="1">
    <source>
        <dbReference type="ARBA" id="ARBA00001946"/>
    </source>
</evidence>
<gene>
    <name evidence="4" type="ORF">P0Y48_03760</name>
</gene>
<dbReference type="GO" id="GO:0016787">
    <property type="term" value="F:hydrolase activity"/>
    <property type="evidence" value="ECO:0007669"/>
    <property type="project" value="UniProtKB-KW"/>
</dbReference>
<dbReference type="Gene3D" id="3.90.79.10">
    <property type="entry name" value="Nucleoside Triphosphate Pyrophosphohydrolase"/>
    <property type="match status" value="1"/>
</dbReference>
<keyword evidence="2 4" id="KW-0378">Hydrolase</keyword>
<dbReference type="EMBL" id="CP119321">
    <property type="protein sequence ID" value="WEK14338.1"/>
    <property type="molecule type" value="Genomic_DNA"/>
</dbReference>
<name>A0AAJ5W3X7_9MICO</name>
<dbReference type="InterPro" id="IPR000086">
    <property type="entry name" value="NUDIX_hydrolase_dom"/>
</dbReference>
<proteinExistence type="predicted"/>
<evidence type="ECO:0000256" key="2">
    <source>
        <dbReference type="ARBA" id="ARBA00022801"/>
    </source>
</evidence>
<sequence length="206" mass="22032">MSAGQESEGGRDPGSAWTKISSESMYTGYIAVRRDQYRLPDGSESGWDVLLIGDTVSVVAFTDDDRVVLFDQYRVGPESVLGELPGGLIDPGEDVVTAGARELREETGYEAGVVHHAGAEWAAANSRRRKNILIAGGCRRVSDPSWGAEETGRVRTIAATDLLDHLLSGELSDAGAALRGLHAFARAAVDSALQPLQERVKELLTP</sequence>
<dbReference type="GO" id="GO:0019693">
    <property type="term" value="P:ribose phosphate metabolic process"/>
    <property type="evidence" value="ECO:0007669"/>
    <property type="project" value="TreeGrafter"/>
</dbReference>
<dbReference type="SUPFAM" id="SSF55811">
    <property type="entry name" value="Nudix"/>
    <property type="match status" value="1"/>
</dbReference>
<dbReference type="AlphaFoldDB" id="A0AAJ5W3X7"/>
<accession>A0AAJ5W3X7</accession>
<protein>
    <submittedName>
        <fullName evidence="4">NUDIX hydrolase</fullName>
    </submittedName>
</protein>